<accession>A0A3M6VHU9</accession>
<feature type="compositionally biased region" description="Polar residues" evidence="1">
    <location>
        <begin position="93"/>
        <end position="122"/>
    </location>
</feature>
<name>A0A3M6VHU9_9STRA</name>
<reference evidence="4 5" key="1">
    <citation type="submission" date="2018-06" db="EMBL/GenBank/DDBJ databases">
        <title>Comparative genomics of downy mildews reveals potential adaptations to biotrophy.</title>
        <authorList>
            <person name="Fletcher K."/>
            <person name="Klosterman S.J."/>
            <person name="Derevnina L."/>
            <person name="Martin F."/>
            <person name="Koike S."/>
            <person name="Reyes Chin-Wo S."/>
            <person name="Mou B."/>
            <person name="Michelmore R."/>
        </authorList>
    </citation>
    <scope>NUCLEOTIDE SEQUENCE [LARGE SCALE GENOMIC DNA]</scope>
    <source>
        <strain evidence="4 5">R14</strain>
    </source>
</reference>
<proteinExistence type="predicted"/>
<evidence type="ECO:0000256" key="3">
    <source>
        <dbReference type="SAM" id="SignalP"/>
    </source>
</evidence>
<evidence type="ECO:0000313" key="4">
    <source>
        <dbReference type="EMBL" id="RMX65957.1"/>
    </source>
</evidence>
<evidence type="ECO:0000313" key="5">
    <source>
        <dbReference type="Proteomes" id="UP000282087"/>
    </source>
</evidence>
<keyword evidence="3" id="KW-0732">Signal</keyword>
<dbReference type="EMBL" id="QLLG01000222">
    <property type="protein sequence ID" value="RMX65957.1"/>
    <property type="molecule type" value="Genomic_DNA"/>
</dbReference>
<feature type="region of interest" description="Disordered" evidence="1">
    <location>
        <begin position="38"/>
        <end position="133"/>
    </location>
</feature>
<keyword evidence="2" id="KW-1133">Transmembrane helix</keyword>
<feature type="compositionally biased region" description="Polar residues" evidence="1">
    <location>
        <begin position="41"/>
        <end position="52"/>
    </location>
</feature>
<sequence length="306" mass="32091">MGSACKLLLIALAIATDAHTNALTLHSRTDDDTFIIPRESTIPTNTSPSTVIDSDVSDNTKRPASSVNTAPTTPSISDSDSASTLDNTDQDATKSSTHDFATISSGSISDRNTNDLADETNSTPPPPAVISKSSIDGLDLVSHSNTQSSADGWTGIVEALSVVFGALACVGVVIMVVTYKIKRGVNENDSNRPSPDCEYSGDCFDDRALSVVQDKSSLVATKTPDTDLAASACIVNFVDPNSSVSTTSSLGSTRCKVRTSSAVPSSNSNSESSMQLQNTRQVEGIDVVLTLNEDWDSSRLAPEVHL</sequence>
<feature type="signal peptide" evidence="3">
    <location>
        <begin position="1"/>
        <end position="20"/>
    </location>
</feature>
<dbReference type="Proteomes" id="UP000282087">
    <property type="component" value="Unassembled WGS sequence"/>
</dbReference>
<dbReference type="AlphaFoldDB" id="A0A3M6VHU9"/>
<keyword evidence="2" id="KW-0472">Membrane</keyword>
<feature type="compositionally biased region" description="Polar residues" evidence="1">
    <location>
        <begin position="62"/>
        <end position="87"/>
    </location>
</feature>
<evidence type="ECO:0000256" key="2">
    <source>
        <dbReference type="SAM" id="Phobius"/>
    </source>
</evidence>
<feature type="transmembrane region" description="Helical" evidence="2">
    <location>
        <begin position="152"/>
        <end position="177"/>
    </location>
</feature>
<feature type="chain" id="PRO_5018194802" description="RxLR effector candidate protein" evidence="3">
    <location>
        <begin position="21"/>
        <end position="306"/>
    </location>
</feature>
<organism evidence="4 5">
    <name type="scientific">Peronospora effusa</name>
    <dbReference type="NCBI Taxonomy" id="542832"/>
    <lineage>
        <taxon>Eukaryota</taxon>
        <taxon>Sar</taxon>
        <taxon>Stramenopiles</taxon>
        <taxon>Oomycota</taxon>
        <taxon>Peronosporomycetes</taxon>
        <taxon>Peronosporales</taxon>
        <taxon>Peronosporaceae</taxon>
        <taxon>Peronospora</taxon>
    </lineage>
</organism>
<keyword evidence="2" id="KW-0812">Transmembrane</keyword>
<protein>
    <recommendedName>
        <fullName evidence="6">RxLR effector candidate protein</fullName>
    </recommendedName>
</protein>
<comment type="caution">
    <text evidence="4">The sequence shown here is derived from an EMBL/GenBank/DDBJ whole genome shotgun (WGS) entry which is preliminary data.</text>
</comment>
<evidence type="ECO:0000256" key="1">
    <source>
        <dbReference type="SAM" id="MobiDB-lite"/>
    </source>
</evidence>
<dbReference type="VEuPathDB" id="FungiDB:DD237_007840"/>
<keyword evidence="5" id="KW-1185">Reference proteome</keyword>
<gene>
    <name evidence="4" type="ORF">DD238_007092</name>
</gene>
<evidence type="ECO:0008006" key="6">
    <source>
        <dbReference type="Google" id="ProtNLM"/>
    </source>
</evidence>